<protein>
    <recommendedName>
        <fullName evidence="3">Probable oxidoreductase</fullName>
    </recommendedName>
</protein>
<dbReference type="RefSeq" id="WP_085580441.1">
    <property type="nucleotide sequence ID" value="NZ_JFKA01000002.1"/>
</dbReference>
<dbReference type="OrthoDB" id="109589at2"/>
<evidence type="ECO:0000256" key="2">
    <source>
        <dbReference type="ARBA" id="ARBA00023002"/>
    </source>
</evidence>
<dbReference type="FunFam" id="3.40.50.720:FF:000594">
    <property type="entry name" value="Short-chain oxidoreductase"/>
    <property type="match status" value="1"/>
</dbReference>
<dbReference type="STRING" id="1293891.TMES_05910"/>
<dbReference type="AlphaFoldDB" id="A0A1Y2L240"/>
<dbReference type="GO" id="GO:0016491">
    <property type="term" value="F:oxidoreductase activity"/>
    <property type="evidence" value="ECO:0007669"/>
    <property type="project" value="UniProtKB-KW"/>
</dbReference>
<sequence length="329" mass="35154">MTTAQAPIGSGFSASSTADDVIKGQDLTGKVAIVTGGYSGLGLETVRVFVGAGAHVIVPTRDRAKAEKALADLPDVELMDLDLMDPASIDAFADAFLASKRPLHVLVNNAAVMASPLMRDERGNEAQFSTNHLGHFQLTMRLWPALCQANGARVIAVSSRGHRYSPVDFEDPNFNHREYDPWKSYGQAKTANALFARALDKRGQPHNVRAFSLHPGGILATNLSRHMSDEALKATGFVAEDGSAIIDPQTGKKTLEQGAATTVWCATSPQLNGMGGVYCEDCDISPVVSADAKTIGVFFPGVWPWAVDPAQAEQLWDLTEKMTGVSFPG</sequence>
<evidence type="ECO:0000313" key="4">
    <source>
        <dbReference type="EMBL" id="OSQ39549.1"/>
    </source>
</evidence>
<proteinExistence type="inferred from homology"/>
<comment type="caution">
    <text evidence="4">The sequence shown here is derived from an EMBL/GenBank/DDBJ whole genome shotgun (WGS) entry which is preliminary data.</text>
</comment>
<accession>A0A1Y2L240</accession>
<dbReference type="Proteomes" id="UP000193391">
    <property type="component" value="Unassembled WGS sequence"/>
</dbReference>
<dbReference type="InterPro" id="IPR036291">
    <property type="entry name" value="NAD(P)-bd_dom_sf"/>
</dbReference>
<dbReference type="SUPFAM" id="SSF51735">
    <property type="entry name" value="NAD(P)-binding Rossmann-fold domains"/>
    <property type="match status" value="1"/>
</dbReference>
<organism evidence="4 5">
    <name type="scientific">Thalassospira mesophila</name>
    <dbReference type="NCBI Taxonomy" id="1293891"/>
    <lineage>
        <taxon>Bacteria</taxon>
        <taxon>Pseudomonadati</taxon>
        <taxon>Pseudomonadota</taxon>
        <taxon>Alphaproteobacteria</taxon>
        <taxon>Rhodospirillales</taxon>
        <taxon>Thalassospiraceae</taxon>
        <taxon>Thalassospira</taxon>
    </lineage>
</organism>
<evidence type="ECO:0000313" key="5">
    <source>
        <dbReference type="Proteomes" id="UP000193391"/>
    </source>
</evidence>
<evidence type="ECO:0000256" key="1">
    <source>
        <dbReference type="ARBA" id="ARBA00006484"/>
    </source>
</evidence>
<dbReference type="PRINTS" id="PR00081">
    <property type="entry name" value="GDHRDH"/>
</dbReference>
<dbReference type="CDD" id="cd05327">
    <property type="entry name" value="retinol-DH_like_SDR_c_like"/>
    <property type="match status" value="1"/>
</dbReference>
<evidence type="ECO:0000256" key="3">
    <source>
        <dbReference type="ARBA" id="ARBA00071493"/>
    </source>
</evidence>
<dbReference type="InterPro" id="IPR002347">
    <property type="entry name" value="SDR_fam"/>
</dbReference>
<dbReference type="PANTHER" id="PTHR24320:SF148">
    <property type="entry name" value="NAD(P)-BINDING ROSSMANN-FOLD SUPERFAMILY PROTEIN"/>
    <property type="match status" value="1"/>
</dbReference>
<comment type="similarity">
    <text evidence="1">Belongs to the short-chain dehydrogenases/reductases (SDR) family.</text>
</comment>
<gene>
    <name evidence="4" type="ORF">TMES_05910</name>
</gene>
<reference evidence="4 5" key="1">
    <citation type="submission" date="2014-03" db="EMBL/GenBank/DDBJ databases">
        <title>The draft genome sequence of Thalassospira mesophila JCM 18969.</title>
        <authorList>
            <person name="Lai Q."/>
            <person name="Shao Z."/>
        </authorList>
    </citation>
    <scope>NUCLEOTIDE SEQUENCE [LARGE SCALE GENOMIC DNA]</scope>
    <source>
        <strain evidence="4 5">JCM 18969</strain>
    </source>
</reference>
<keyword evidence="2" id="KW-0560">Oxidoreductase</keyword>
<dbReference type="NCBIfam" id="NF004845">
    <property type="entry name" value="PRK06196.1"/>
    <property type="match status" value="1"/>
</dbReference>
<dbReference type="Gene3D" id="3.40.50.720">
    <property type="entry name" value="NAD(P)-binding Rossmann-like Domain"/>
    <property type="match status" value="1"/>
</dbReference>
<dbReference type="EMBL" id="JFKA01000002">
    <property type="protein sequence ID" value="OSQ39549.1"/>
    <property type="molecule type" value="Genomic_DNA"/>
</dbReference>
<keyword evidence="5" id="KW-1185">Reference proteome</keyword>
<dbReference type="PANTHER" id="PTHR24320">
    <property type="entry name" value="RETINOL DEHYDROGENASE"/>
    <property type="match status" value="1"/>
</dbReference>
<dbReference type="Pfam" id="PF00106">
    <property type="entry name" value="adh_short"/>
    <property type="match status" value="1"/>
</dbReference>
<name>A0A1Y2L240_9PROT</name>